<dbReference type="EMBL" id="FNFH01000003">
    <property type="protein sequence ID" value="SDK23982.1"/>
    <property type="molecule type" value="Genomic_DNA"/>
</dbReference>
<reference evidence="2" key="1">
    <citation type="submission" date="2016-10" db="EMBL/GenBank/DDBJ databases">
        <authorList>
            <person name="Varghese N."/>
            <person name="Submissions S."/>
        </authorList>
    </citation>
    <scope>NUCLEOTIDE SEQUENCE [LARGE SCALE GENOMIC DNA]</scope>
    <source>
        <strain evidence="2">CGMCC 1.10658</strain>
    </source>
</reference>
<dbReference type="SUPFAM" id="SSF53448">
    <property type="entry name" value="Nucleotide-diphospho-sugar transferases"/>
    <property type="match status" value="1"/>
</dbReference>
<organism evidence="1 2">
    <name type="scientific">Microbulbifer yueqingensis</name>
    <dbReference type="NCBI Taxonomy" id="658219"/>
    <lineage>
        <taxon>Bacteria</taxon>
        <taxon>Pseudomonadati</taxon>
        <taxon>Pseudomonadota</taxon>
        <taxon>Gammaproteobacteria</taxon>
        <taxon>Cellvibrionales</taxon>
        <taxon>Microbulbiferaceae</taxon>
        <taxon>Microbulbifer</taxon>
    </lineage>
</organism>
<dbReference type="InterPro" id="IPR029044">
    <property type="entry name" value="Nucleotide-diphossugar_trans"/>
</dbReference>
<dbReference type="STRING" id="658219.SAMN05216212_1905"/>
<dbReference type="Gene3D" id="3.90.550.10">
    <property type="entry name" value="Spore Coat Polysaccharide Biosynthesis Protein SpsA, Chain A"/>
    <property type="match status" value="1"/>
</dbReference>
<dbReference type="Proteomes" id="UP000199305">
    <property type="component" value="Unassembled WGS sequence"/>
</dbReference>
<sequence>MIEISISIVVHKTDLRMLAENLSSVISAYDCLNKIGQSGVTLYIIDNSLSDEYFQQLKLVVGDIHLPHGLKIELIKLDFNMGYGKSNNVISPALSSEYHLILNPDVWLYPDALAESLKFMIANPKTVMLTPSIEEEGGKLSHVAKTYPDCLTLFLRYIGNRALARIFEKRLRRYSYADLSSQPATELEVAGGCYMFLRTQDFLALEGFDERFFMYFEDFDFSLRIRKLGRISYARSVQVKHAGGDVGRKTFRHHLYFCSSALKFFNKHGWKFT</sequence>
<gene>
    <name evidence="1" type="ORF">SAMN05216212_1905</name>
</gene>
<proteinExistence type="predicted"/>
<dbReference type="PANTHER" id="PTHR43179:SF10">
    <property type="entry name" value="GLYCOSYL TRANSFERASE"/>
    <property type="match status" value="1"/>
</dbReference>
<keyword evidence="2" id="KW-1185">Reference proteome</keyword>
<protein>
    <submittedName>
        <fullName evidence="1">Uncharacterized protein</fullName>
    </submittedName>
</protein>
<evidence type="ECO:0000313" key="1">
    <source>
        <dbReference type="EMBL" id="SDK23982.1"/>
    </source>
</evidence>
<dbReference type="PANTHER" id="PTHR43179">
    <property type="entry name" value="RHAMNOSYLTRANSFERASE WBBL"/>
    <property type="match status" value="1"/>
</dbReference>
<accession>A0A1G9A9D8</accession>
<dbReference type="RefSeq" id="WP_175453072.1">
    <property type="nucleotide sequence ID" value="NZ_FNFH01000003.1"/>
</dbReference>
<dbReference type="AlphaFoldDB" id="A0A1G9A9D8"/>
<name>A0A1G9A9D8_9GAMM</name>
<evidence type="ECO:0000313" key="2">
    <source>
        <dbReference type="Proteomes" id="UP000199305"/>
    </source>
</evidence>